<proteinExistence type="predicted"/>
<sequence>MINIHLPLGFSSIKPWKSPGQAMDKPLKSPTAHFSLTGVNNPHQKDFTGLVNAEF</sequence>
<dbReference type="EMBL" id="GBXM01058535">
    <property type="protein sequence ID" value="JAH50042.1"/>
    <property type="molecule type" value="Transcribed_RNA"/>
</dbReference>
<protein>
    <submittedName>
        <fullName evidence="1">Uncharacterized protein</fullName>
    </submittedName>
</protein>
<reference evidence="1" key="1">
    <citation type="submission" date="2014-11" db="EMBL/GenBank/DDBJ databases">
        <authorList>
            <person name="Amaro Gonzalez C."/>
        </authorList>
    </citation>
    <scope>NUCLEOTIDE SEQUENCE</scope>
</reference>
<organism evidence="1">
    <name type="scientific">Anguilla anguilla</name>
    <name type="common">European freshwater eel</name>
    <name type="synonym">Muraena anguilla</name>
    <dbReference type="NCBI Taxonomy" id="7936"/>
    <lineage>
        <taxon>Eukaryota</taxon>
        <taxon>Metazoa</taxon>
        <taxon>Chordata</taxon>
        <taxon>Craniata</taxon>
        <taxon>Vertebrata</taxon>
        <taxon>Euteleostomi</taxon>
        <taxon>Actinopterygii</taxon>
        <taxon>Neopterygii</taxon>
        <taxon>Teleostei</taxon>
        <taxon>Anguilliformes</taxon>
        <taxon>Anguillidae</taxon>
        <taxon>Anguilla</taxon>
    </lineage>
</organism>
<accession>A0A0E9T9D3</accession>
<evidence type="ECO:0000313" key="1">
    <source>
        <dbReference type="EMBL" id="JAH50042.1"/>
    </source>
</evidence>
<dbReference type="AlphaFoldDB" id="A0A0E9T9D3"/>
<name>A0A0E9T9D3_ANGAN</name>
<reference evidence="1" key="2">
    <citation type="journal article" date="2015" name="Fish Shellfish Immunol.">
        <title>Early steps in the European eel (Anguilla anguilla)-Vibrio vulnificus interaction in the gills: Role of the RtxA13 toxin.</title>
        <authorList>
            <person name="Callol A."/>
            <person name="Pajuelo D."/>
            <person name="Ebbesson L."/>
            <person name="Teles M."/>
            <person name="MacKenzie S."/>
            <person name="Amaro C."/>
        </authorList>
    </citation>
    <scope>NUCLEOTIDE SEQUENCE</scope>
</reference>